<sequence length="180" mass="19902">MRERRARRERTSGAAAMSTAAEMAMSKINRDGDEQRRWRWRRPTETAMSTINGRSRSHDQICAIWVIRVPHAPHARLTEGAATHPLRGALCATLGDPRLKALRRVPLTTLIKQALLRMLAGNEAGIAELVGRQWAGIVVCMAMCASCLGWQWAAIAAHFGAREGLPFGLLLGILFKRKLG</sequence>
<evidence type="ECO:0000256" key="1">
    <source>
        <dbReference type="SAM" id="Phobius"/>
    </source>
</evidence>
<name>A0A7J0FFS6_9ERIC</name>
<organism evidence="2 3">
    <name type="scientific">Actinidia rufa</name>
    <dbReference type="NCBI Taxonomy" id="165716"/>
    <lineage>
        <taxon>Eukaryota</taxon>
        <taxon>Viridiplantae</taxon>
        <taxon>Streptophyta</taxon>
        <taxon>Embryophyta</taxon>
        <taxon>Tracheophyta</taxon>
        <taxon>Spermatophyta</taxon>
        <taxon>Magnoliopsida</taxon>
        <taxon>eudicotyledons</taxon>
        <taxon>Gunneridae</taxon>
        <taxon>Pentapetalae</taxon>
        <taxon>asterids</taxon>
        <taxon>Ericales</taxon>
        <taxon>Actinidiaceae</taxon>
        <taxon>Actinidia</taxon>
    </lineage>
</organism>
<keyword evidence="1" id="KW-0472">Membrane</keyword>
<reference evidence="2 3" key="1">
    <citation type="submission" date="2019-07" db="EMBL/GenBank/DDBJ databases">
        <title>De Novo Assembly of kiwifruit Actinidia rufa.</title>
        <authorList>
            <person name="Sugita-Konishi S."/>
            <person name="Sato K."/>
            <person name="Mori E."/>
            <person name="Abe Y."/>
            <person name="Kisaki G."/>
            <person name="Hamano K."/>
            <person name="Suezawa K."/>
            <person name="Otani M."/>
            <person name="Fukuda T."/>
            <person name="Manabe T."/>
            <person name="Gomi K."/>
            <person name="Tabuchi M."/>
            <person name="Akimitsu K."/>
            <person name="Kataoka I."/>
        </authorList>
    </citation>
    <scope>NUCLEOTIDE SEQUENCE [LARGE SCALE GENOMIC DNA]</scope>
    <source>
        <strain evidence="3">cv. Fuchu</strain>
    </source>
</reference>
<dbReference type="AlphaFoldDB" id="A0A7J0FFS6"/>
<protein>
    <submittedName>
        <fullName evidence="2">Uncharacterized protein</fullName>
    </submittedName>
</protein>
<accession>A0A7J0FFS6</accession>
<keyword evidence="1" id="KW-1133">Transmembrane helix</keyword>
<feature type="transmembrane region" description="Helical" evidence="1">
    <location>
        <begin position="134"/>
        <end position="153"/>
    </location>
</feature>
<proteinExistence type="predicted"/>
<evidence type="ECO:0000313" key="2">
    <source>
        <dbReference type="EMBL" id="GFY97542.1"/>
    </source>
</evidence>
<dbReference type="EMBL" id="BJWL01000012">
    <property type="protein sequence ID" value="GFY97542.1"/>
    <property type="molecule type" value="Genomic_DNA"/>
</dbReference>
<keyword evidence="1" id="KW-0812">Transmembrane</keyword>
<dbReference type="Proteomes" id="UP000585474">
    <property type="component" value="Unassembled WGS sequence"/>
</dbReference>
<comment type="caution">
    <text evidence="2">The sequence shown here is derived from an EMBL/GenBank/DDBJ whole genome shotgun (WGS) entry which is preliminary data.</text>
</comment>
<evidence type="ECO:0000313" key="3">
    <source>
        <dbReference type="Proteomes" id="UP000585474"/>
    </source>
</evidence>
<keyword evidence="3" id="KW-1185">Reference proteome</keyword>
<gene>
    <name evidence="2" type="ORF">Acr_12g0000830</name>
</gene>